<dbReference type="InterPro" id="IPR002931">
    <property type="entry name" value="Transglutaminase-like"/>
</dbReference>
<evidence type="ECO:0000313" key="2">
    <source>
        <dbReference type="EMBL" id="MBB5700918.1"/>
    </source>
</evidence>
<dbReference type="GO" id="GO:0008233">
    <property type="term" value="F:peptidase activity"/>
    <property type="evidence" value="ECO:0007669"/>
    <property type="project" value="UniProtKB-KW"/>
</dbReference>
<name>A0A7W9EK47_9HYPH</name>
<dbReference type="EMBL" id="JACIJG010000002">
    <property type="protein sequence ID" value="MBB5700918.1"/>
    <property type="molecule type" value="Genomic_DNA"/>
</dbReference>
<accession>A0A7W9EK47</accession>
<dbReference type="Proteomes" id="UP000555546">
    <property type="component" value="Unassembled WGS sequence"/>
</dbReference>
<dbReference type="InterPro" id="IPR038765">
    <property type="entry name" value="Papain-like_cys_pep_sf"/>
</dbReference>
<dbReference type="PANTHER" id="PTHR33490">
    <property type="entry name" value="BLR5614 PROTEIN-RELATED"/>
    <property type="match status" value="1"/>
</dbReference>
<keyword evidence="2" id="KW-0378">Hydrolase</keyword>
<dbReference type="GO" id="GO:0006508">
    <property type="term" value="P:proteolysis"/>
    <property type="evidence" value="ECO:0007669"/>
    <property type="project" value="UniProtKB-KW"/>
</dbReference>
<dbReference type="AlphaFoldDB" id="A0A7W9EK47"/>
<dbReference type="Pfam" id="PF01841">
    <property type="entry name" value="Transglut_core"/>
    <property type="match status" value="1"/>
</dbReference>
<dbReference type="Pfam" id="PF08379">
    <property type="entry name" value="Bact_transglu_N"/>
    <property type="match status" value="1"/>
</dbReference>
<organism evidence="2 3">
    <name type="scientific">Brucella daejeonensis</name>
    <dbReference type="NCBI Taxonomy" id="659015"/>
    <lineage>
        <taxon>Bacteria</taxon>
        <taxon>Pseudomonadati</taxon>
        <taxon>Pseudomonadota</taxon>
        <taxon>Alphaproteobacteria</taxon>
        <taxon>Hyphomicrobiales</taxon>
        <taxon>Brucellaceae</taxon>
        <taxon>Brucella/Ochrobactrum group</taxon>
        <taxon>Brucella</taxon>
    </lineage>
</organism>
<protein>
    <submittedName>
        <fullName evidence="2">Transglutaminase-like putative cysteine protease</fullName>
    </submittedName>
</protein>
<dbReference type="SUPFAM" id="SSF54001">
    <property type="entry name" value="Cysteine proteinases"/>
    <property type="match status" value="1"/>
</dbReference>
<dbReference type="Gene3D" id="3.10.620.30">
    <property type="match status" value="1"/>
</dbReference>
<evidence type="ECO:0000259" key="1">
    <source>
        <dbReference type="SMART" id="SM00460"/>
    </source>
</evidence>
<proteinExistence type="predicted"/>
<gene>
    <name evidence="2" type="ORF">FHS76_000761</name>
</gene>
<feature type="domain" description="Transglutaminase-like" evidence="1">
    <location>
        <begin position="158"/>
        <end position="222"/>
    </location>
</feature>
<dbReference type="PANTHER" id="PTHR33490:SF6">
    <property type="entry name" value="SLL1049 PROTEIN"/>
    <property type="match status" value="1"/>
</dbReference>
<keyword evidence="2" id="KW-0645">Protease</keyword>
<evidence type="ECO:0000313" key="3">
    <source>
        <dbReference type="Proteomes" id="UP000555546"/>
    </source>
</evidence>
<comment type="caution">
    <text evidence="2">The sequence shown here is derived from an EMBL/GenBank/DDBJ whole genome shotgun (WGS) entry which is preliminary data.</text>
</comment>
<sequence>MLLNIRHVSHYRYEHPVPYAVQRLRLHPPTVPGQVVKHWELKIEGGAPEVSYIDGFGNRTDLVQHARNIDEIIITASGSVEVEDRVGVLGPVYGYAPLWLFERETPLTLPGERIQALADELPKDEELLARMHGLMNAVHTAVAYMPGTTSVFTDAEAALQAGKGVCQDHTHIFLAAARSIGIPARYVSGYLMMEGVEAQTASHAWAEAHIDGLGWVGFDAANNICPNDRYVRIATGLDYRDAAPISGVRLGSTAESLAVHINVGQ</sequence>
<keyword evidence="3" id="KW-1185">Reference proteome</keyword>
<dbReference type="InterPro" id="IPR013589">
    <property type="entry name" value="Bac_transglu_N"/>
</dbReference>
<dbReference type="RefSeq" id="WP_183648246.1">
    <property type="nucleotide sequence ID" value="NZ_JACIJG010000002.1"/>
</dbReference>
<reference evidence="2 3" key="1">
    <citation type="submission" date="2020-08" db="EMBL/GenBank/DDBJ databases">
        <title>Genomic Encyclopedia of Type Strains, Phase IV (KMG-IV): sequencing the most valuable type-strain genomes for metagenomic binning, comparative biology and taxonomic classification.</title>
        <authorList>
            <person name="Goeker M."/>
        </authorList>
    </citation>
    <scope>NUCLEOTIDE SEQUENCE [LARGE SCALE GENOMIC DNA]</scope>
    <source>
        <strain evidence="2 3">DSM 26944</strain>
    </source>
</reference>
<dbReference type="SMART" id="SM00460">
    <property type="entry name" value="TGc"/>
    <property type="match status" value="1"/>
</dbReference>